<evidence type="ECO:0000313" key="1">
    <source>
        <dbReference type="EMBL" id="SEC21302.1"/>
    </source>
</evidence>
<gene>
    <name evidence="1" type="ORF">SAMN04489745_2342</name>
</gene>
<proteinExistence type="predicted"/>
<dbReference type="EMBL" id="FNSN01000003">
    <property type="protein sequence ID" value="SEC21302.1"/>
    <property type="molecule type" value="Genomic_DNA"/>
</dbReference>
<organism evidence="1 2">
    <name type="scientific">Arthrobacter woluwensis</name>
    <dbReference type="NCBI Taxonomy" id="156980"/>
    <lineage>
        <taxon>Bacteria</taxon>
        <taxon>Bacillati</taxon>
        <taxon>Actinomycetota</taxon>
        <taxon>Actinomycetes</taxon>
        <taxon>Micrococcales</taxon>
        <taxon>Micrococcaceae</taxon>
        <taxon>Arthrobacter</taxon>
    </lineage>
</organism>
<dbReference type="RefSeq" id="WP_066212935.1">
    <property type="nucleotide sequence ID" value="NZ_FNSN01000003.1"/>
</dbReference>
<dbReference type="OrthoDB" id="4930599at2"/>
<reference evidence="1 2" key="1">
    <citation type="submission" date="2016-10" db="EMBL/GenBank/DDBJ databases">
        <authorList>
            <person name="de Groot N.N."/>
        </authorList>
    </citation>
    <scope>NUCLEOTIDE SEQUENCE [LARGE SCALE GENOMIC DNA]</scope>
    <source>
        <strain evidence="1 2">DSM 10495</strain>
    </source>
</reference>
<name>A0A1H4QNZ8_9MICC</name>
<evidence type="ECO:0000313" key="2">
    <source>
        <dbReference type="Proteomes" id="UP000182652"/>
    </source>
</evidence>
<sequence>MSTVISEHFGELELNHGTAHCFTTRHTVHGVPVEIELNFAAHERPDQASVHKADYRLHYLPELVDQIKDLISEELGQEDSQVQEFRHFHCKGLDEEKRWATFGTTDEVDDQSFVRALRLGHVGIFPDQPERYFVLDFSLGEHFSDEVLVATADADGVVDDEITWA</sequence>
<dbReference type="Proteomes" id="UP000182652">
    <property type="component" value="Unassembled WGS sequence"/>
</dbReference>
<dbReference type="AlphaFoldDB" id="A0A1H4QNZ8"/>
<keyword evidence="2" id="KW-1185">Reference proteome</keyword>
<protein>
    <submittedName>
        <fullName evidence="1">Uncharacterized protein</fullName>
    </submittedName>
</protein>
<accession>A0A1H4QNZ8</accession>